<dbReference type="PANTHER" id="PTHR47723">
    <property type="entry name" value="OS05G0353850 PROTEIN"/>
    <property type="match status" value="1"/>
</dbReference>
<accession>A0AAV9BAD0</accession>
<dbReference type="Pfam" id="PF13456">
    <property type="entry name" value="RVT_3"/>
    <property type="match status" value="1"/>
</dbReference>
<dbReference type="AlphaFoldDB" id="A0AAV9BAD0"/>
<dbReference type="Proteomes" id="UP001179952">
    <property type="component" value="Unassembled WGS sequence"/>
</dbReference>
<organism evidence="2 3">
    <name type="scientific">Acorus gramineus</name>
    <name type="common">Dwarf sweet flag</name>
    <dbReference type="NCBI Taxonomy" id="55184"/>
    <lineage>
        <taxon>Eukaryota</taxon>
        <taxon>Viridiplantae</taxon>
        <taxon>Streptophyta</taxon>
        <taxon>Embryophyta</taxon>
        <taxon>Tracheophyta</taxon>
        <taxon>Spermatophyta</taxon>
        <taxon>Magnoliopsida</taxon>
        <taxon>Liliopsida</taxon>
        <taxon>Acoraceae</taxon>
        <taxon>Acorus</taxon>
    </lineage>
</organism>
<dbReference type="InterPro" id="IPR012337">
    <property type="entry name" value="RNaseH-like_sf"/>
</dbReference>
<evidence type="ECO:0000259" key="1">
    <source>
        <dbReference type="Pfam" id="PF13456"/>
    </source>
</evidence>
<dbReference type="GO" id="GO:0003676">
    <property type="term" value="F:nucleic acid binding"/>
    <property type="evidence" value="ECO:0007669"/>
    <property type="project" value="InterPro"/>
</dbReference>
<feature type="domain" description="RNase H type-1" evidence="1">
    <location>
        <begin position="34"/>
        <end position="147"/>
    </location>
</feature>
<dbReference type="InterPro" id="IPR036397">
    <property type="entry name" value="RNaseH_sf"/>
</dbReference>
<dbReference type="InterPro" id="IPR044730">
    <property type="entry name" value="RNase_H-like_dom_plant"/>
</dbReference>
<dbReference type="EMBL" id="JAUJYN010000004">
    <property type="protein sequence ID" value="KAK1273201.1"/>
    <property type="molecule type" value="Genomic_DNA"/>
</dbReference>
<dbReference type="Gene3D" id="3.30.420.10">
    <property type="entry name" value="Ribonuclease H-like superfamily/Ribonuclease H"/>
    <property type="match status" value="1"/>
</dbReference>
<dbReference type="GO" id="GO:0004523">
    <property type="term" value="F:RNA-DNA hybrid ribonuclease activity"/>
    <property type="evidence" value="ECO:0007669"/>
    <property type="project" value="InterPro"/>
</dbReference>
<gene>
    <name evidence="2" type="ORF">QJS04_geneDACA023308</name>
</gene>
<dbReference type="InterPro" id="IPR053151">
    <property type="entry name" value="RNase_H-like"/>
</dbReference>
<proteinExistence type="predicted"/>
<comment type="caution">
    <text evidence="2">The sequence shown here is derived from an EMBL/GenBank/DDBJ whole genome shotgun (WGS) entry which is preliminary data.</text>
</comment>
<reference evidence="2" key="1">
    <citation type="journal article" date="2023" name="Nat. Commun.">
        <title>Diploid and tetraploid genomes of Acorus and the evolution of monocots.</title>
        <authorList>
            <person name="Ma L."/>
            <person name="Liu K.W."/>
            <person name="Li Z."/>
            <person name="Hsiao Y.Y."/>
            <person name="Qi Y."/>
            <person name="Fu T."/>
            <person name="Tang G.D."/>
            <person name="Zhang D."/>
            <person name="Sun W.H."/>
            <person name="Liu D.K."/>
            <person name="Li Y."/>
            <person name="Chen G.Z."/>
            <person name="Liu X.D."/>
            <person name="Liao X.Y."/>
            <person name="Jiang Y.T."/>
            <person name="Yu X."/>
            <person name="Hao Y."/>
            <person name="Huang J."/>
            <person name="Zhao X.W."/>
            <person name="Ke S."/>
            <person name="Chen Y.Y."/>
            <person name="Wu W.L."/>
            <person name="Hsu J.L."/>
            <person name="Lin Y.F."/>
            <person name="Huang M.D."/>
            <person name="Li C.Y."/>
            <person name="Huang L."/>
            <person name="Wang Z.W."/>
            <person name="Zhao X."/>
            <person name="Zhong W.Y."/>
            <person name="Peng D.H."/>
            <person name="Ahmad S."/>
            <person name="Lan S."/>
            <person name="Zhang J.S."/>
            <person name="Tsai W.C."/>
            <person name="Van de Peer Y."/>
            <person name="Liu Z.J."/>
        </authorList>
    </citation>
    <scope>NUCLEOTIDE SEQUENCE</scope>
    <source>
        <strain evidence="2">SCP</strain>
    </source>
</reference>
<sequence>MCNLFGLSVEEKQETIKGISWTPPMIGWVKVNSDSSKSDDRFAFGALVRDCSGNCLSALSARVRAASINILELKGLVEGLRFCSSIQASRVWLETDSTTVIAWIHGRGCIPWIAFRDLRSFVSLSAPLTAWRSTQVYREGNRAVDLLTAYQSTLGCAIHEPTHF</sequence>
<dbReference type="CDD" id="cd06222">
    <property type="entry name" value="RNase_H_like"/>
    <property type="match status" value="1"/>
</dbReference>
<name>A0AAV9BAD0_ACOGR</name>
<protein>
    <recommendedName>
        <fullName evidence="1">RNase H type-1 domain-containing protein</fullName>
    </recommendedName>
</protein>
<evidence type="ECO:0000313" key="2">
    <source>
        <dbReference type="EMBL" id="KAK1273201.1"/>
    </source>
</evidence>
<dbReference type="SUPFAM" id="SSF53098">
    <property type="entry name" value="Ribonuclease H-like"/>
    <property type="match status" value="1"/>
</dbReference>
<keyword evidence="3" id="KW-1185">Reference proteome</keyword>
<dbReference type="PANTHER" id="PTHR47723:SF19">
    <property type="entry name" value="POLYNUCLEOTIDYL TRANSFERASE, RIBONUCLEASE H-LIKE SUPERFAMILY PROTEIN"/>
    <property type="match status" value="1"/>
</dbReference>
<evidence type="ECO:0000313" key="3">
    <source>
        <dbReference type="Proteomes" id="UP001179952"/>
    </source>
</evidence>
<reference evidence="2" key="2">
    <citation type="submission" date="2023-06" db="EMBL/GenBank/DDBJ databases">
        <authorList>
            <person name="Ma L."/>
            <person name="Liu K.-W."/>
            <person name="Li Z."/>
            <person name="Hsiao Y.-Y."/>
            <person name="Qi Y."/>
            <person name="Fu T."/>
            <person name="Tang G."/>
            <person name="Zhang D."/>
            <person name="Sun W.-H."/>
            <person name="Liu D.-K."/>
            <person name="Li Y."/>
            <person name="Chen G.-Z."/>
            <person name="Liu X.-D."/>
            <person name="Liao X.-Y."/>
            <person name="Jiang Y.-T."/>
            <person name="Yu X."/>
            <person name="Hao Y."/>
            <person name="Huang J."/>
            <person name="Zhao X.-W."/>
            <person name="Ke S."/>
            <person name="Chen Y.-Y."/>
            <person name="Wu W.-L."/>
            <person name="Hsu J.-L."/>
            <person name="Lin Y.-F."/>
            <person name="Huang M.-D."/>
            <person name="Li C.-Y."/>
            <person name="Huang L."/>
            <person name="Wang Z.-W."/>
            <person name="Zhao X."/>
            <person name="Zhong W.-Y."/>
            <person name="Peng D.-H."/>
            <person name="Ahmad S."/>
            <person name="Lan S."/>
            <person name="Zhang J.-S."/>
            <person name="Tsai W.-C."/>
            <person name="Van De Peer Y."/>
            <person name="Liu Z.-J."/>
        </authorList>
    </citation>
    <scope>NUCLEOTIDE SEQUENCE</scope>
    <source>
        <strain evidence="2">SCP</strain>
        <tissue evidence="2">Leaves</tissue>
    </source>
</reference>
<dbReference type="InterPro" id="IPR002156">
    <property type="entry name" value="RNaseH_domain"/>
</dbReference>